<dbReference type="AlphaFoldDB" id="A0A448Z070"/>
<keyword evidence="3" id="KW-1185">Reference proteome</keyword>
<name>A0A448Z070_9STRA</name>
<evidence type="ECO:0000313" key="2">
    <source>
        <dbReference type="EMBL" id="VEU35438.1"/>
    </source>
</evidence>
<protein>
    <submittedName>
        <fullName evidence="2">Uncharacterized protein</fullName>
    </submittedName>
</protein>
<dbReference type="EMBL" id="CAACVS010000059">
    <property type="protein sequence ID" value="VEU35438.1"/>
    <property type="molecule type" value="Genomic_DNA"/>
</dbReference>
<dbReference type="Proteomes" id="UP000291116">
    <property type="component" value="Unassembled WGS sequence"/>
</dbReference>
<organism evidence="2 3">
    <name type="scientific">Pseudo-nitzschia multistriata</name>
    <dbReference type="NCBI Taxonomy" id="183589"/>
    <lineage>
        <taxon>Eukaryota</taxon>
        <taxon>Sar</taxon>
        <taxon>Stramenopiles</taxon>
        <taxon>Ochrophyta</taxon>
        <taxon>Bacillariophyta</taxon>
        <taxon>Bacillariophyceae</taxon>
        <taxon>Bacillariophycidae</taxon>
        <taxon>Bacillariales</taxon>
        <taxon>Bacillariaceae</taxon>
        <taxon>Pseudo-nitzschia</taxon>
    </lineage>
</organism>
<accession>A0A448Z070</accession>
<feature type="region of interest" description="Disordered" evidence="1">
    <location>
        <begin position="1"/>
        <end position="24"/>
    </location>
</feature>
<feature type="compositionally biased region" description="Basic and acidic residues" evidence="1">
    <location>
        <begin position="1"/>
        <end position="22"/>
    </location>
</feature>
<evidence type="ECO:0000313" key="3">
    <source>
        <dbReference type="Proteomes" id="UP000291116"/>
    </source>
</evidence>
<reference evidence="2 3" key="1">
    <citation type="submission" date="2019-01" db="EMBL/GenBank/DDBJ databases">
        <authorList>
            <person name="Ferrante I. M."/>
        </authorList>
    </citation>
    <scope>NUCLEOTIDE SEQUENCE [LARGE SCALE GENOMIC DNA]</scope>
    <source>
        <strain evidence="2 3">B856</strain>
    </source>
</reference>
<gene>
    <name evidence="2" type="ORF">PSNMU_V1.4_AUG-EV-PASAV3_0022120</name>
</gene>
<evidence type="ECO:0000256" key="1">
    <source>
        <dbReference type="SAM" id="MobiDB-lite"/>
    </source>
</evidence>
<proteinExistence type="predicted"/>
<sequence>MYFSARDEKAFGSSTEKPERPDPSCFTDSTKLVLLSLWNSRPHRLAHHTSLSAWPQVFFLYHVRASSGSVPGRMRSMSPRGMVLEVAKGK</sequence>